<keyword evidence="5 7" id="KW-0408">Iron</keyword>
<dbReference type="PANTHER" id="PTHR46696:SF1">
    <property type="entry name" value="CYTOCHROME P450 YJIB-RELATED"/>
    <property type="match status" value="1"/>
</dbReference>
<evidence type="ECO:0000256" key="3">
    <source>
        <dbReference type="ARBA" id="ARBA00022723"/>
    </source>
</evidence>
<protein>
    <submittedName>
        <fullName evidence="8">Cytochrome P450</fullName>
    </submittedName>
</protein>
<dbReference type="InterPro" id="IPR002397">
    <property type="entry name" value="Cyt_P450_B"/>
</dbReference>
<dbReference type="OrthoDB" id="3987377at2"/>
<dbReference type="GO" id="GO:0005506">
    <property type="term" value="F:iron ion binding"/>
    <property type="evidence" value="ECO:0007669"/>
    <property type="project" value="InterPro"/>
</dbReference>
<sequence>MGLTGHRAEAIEIAPADLLTRPDEIYARLHEIGPVHRIRTPDGFEYWLVTGYDLARSALTDRRLSNDPRHTGLVDDGDDTFLPMINSDPPDHTRLRGLLSRTFTPARVERLRPEVRRVVGTLLDDMAPRGTAELVSEFAFPLSVRVLCALLGVPAGDRDAFATWAARTLGVRGAPLPPRERARRIRAYFARLVAAKRETPGDDLLSALVTADDRLSERELSALCVVLVMAGLETTTNLISNGVAVLLREPDRMRGADPEALVEELLRYEGSAGQTAVRIAAEDLDLGGAPVHAGSMVHIGLAAANRDPRRFRDPSRLDVTRPDRRHLAFGHGIHFCLGAPLARMEARVAVDGLLRRFPDLALGCPPYELRWRQVSVLHRLDAVPVTFTGRGTDPREAGRC</sequence>
<dbReference type="CDD" id="cd11029">
    <property type="entry name" value="CYP107-like"/>
    <property type="match status" value="1"/>
</dbReference>
<organism evidence="8 9">
    <name type="scientific">Kutzneria buriramensis</name>
    <dbReference type="NCBI Taxonomy" id="1045776"/>
    <lineage>
        <taxon>Bacteria</taxon>
        <taxon>Bacillati</taxon>
        <taxon>Actinomycetota</taxon>
        <taxon>Actinomycetes</taxon>
        <taxon>Pseudonocardiales</taxon>
        <taxon>Pseudonocardiaceae</taxon>
        <taxon>Kutzneria</taxon>
    </lineage>
</organism>
<dbReference type="PROSITE" id="PS00086">
    <property type="entry name" value="CYTOCHROME_P450"/>
    <property type="match status" value="1"/>
</dbReference>
<keyword evidence="4 7" id="KW-0560">Oxidoreductase</keyword>
<evidence type="ECO:0000256" key="7">
    <source>
        <dbReference type="RuleBase" id="RU000461"/>
    </source>
</evidence>
<dbReference type="InterPro" id="IPR017972">
    <property type="entry name" value="Cyt_P450_CS"/>
</dbReference>
<dbReference type="InterPro" id="IPR036396">
    <property type="entry name" value="Cyt_P450_sf"/>
</dbReference>
<comment type="caution">
    <text evidence="8">The sequence shown here is derived from an EMBL/GenBank/DDBJ whole genome shotgun (WGS) entry which is preliminary data.</text>
</comment>
<keyword evidence="6 7" id="KW-0503">Monooxygenase</keyword>
<evidence type="ECO:0000313" key="8">
    <source>
        <dbReference type="EMBL" id="REH35706.1"/>
    </source>
</evidence>
<dbReference type="InterPro" id="IPR001128">
    <property type="entry name" value="Cyt_P450"/>
</dbReference>
<evidence type="ECO:0000256" key="5">
    <source>
        <dbReference type="ARBA" id="ARBA00023004"/>
    </source>
</evidence>
<evidence type="ECO:0000256" key="2">
    <source>
        <dbReference type="ARBA" id="ARBA00022617"/>
    </source>
</evidence>
<dbReference type="Pfam" id="PF00067">
    <property type="entry name" value="p450"/>
    <property type="match status" value="1"/>
</dbReference>
<evidence type="ECO:0000256" key="4">
    <source>
        <dbReference type="ARBA" id="ARBA00023002"/>
    </source>
</evidence>
<reference evidence="8 9" key="1">
    <citation type="submission" date="2018-08" db="EMBL/GenBank/DDBJ databases">
        <title>Genomic Encyclopedia of Archaeal and Bacterial Type Strains, Phase II (KMG-II): from individual species to whole genera.</title>
        <authorList>
            <person name="Goeker M."/>
        </authorList>
    </citation>
    <scope>NUCLEOTIDE SEQUENCE [LARGE SCALE GENOMIC DNA]</scope>
    <source>
        <strain evidence="8 9">DSM 45791</strain>
    </source>
</reference>
<keyword evidence="9" id="KW-1185">Reference proteome</keyword>
<keyword evidence="2 7" id="KW-0349">Heme</keyword>
<dbReference type="EMBL" id="QUNO01000017">
    <property type="protein sequence ID" value="REH35706.1"/>
    <property type="molecule type" value="Genomic_DNA"/>
</dbReference>
<dbReference type="Proteomes" id="UP000256269">
    <property type="component" value="Unassembled WGS sequence"/>
</dbReference>
<dbReference type="PRINTS" id="PR00359">
    <property type="entry name" value="BP450"/>
</dbReference>
<dbReference type="PANTHER" id="PTHR46696">
    <property type="entry name" value="P450, PUTATIVE (EUROFUNG)-RELATED"/>
    <property type="match status" value="1"/>
</dbReference>
<evidence type="ECO:0000256" key="1">
    <source>
        <dbReference type="ARBA" id="ARBA00010617"/>
    </source>
</evidence>
<dbReference type="RefSeq" id="WP_116179776.1">
    <property type="nucleotide sequence ID" value="NZ_CP144375.1"/>
</dbReference>
<accession>A0A3E0H1J6</accession>
<dbReference type="AlphaFoldDB" id="A0A3E0H1J6"/>
<proteinExistence type="inferred from homology"/>
<dbReference type="PRINTS" id="PR00385">
    <property type="entry name" value="P450"/>
</dbReference>
<evidence type="ECO:0000313" key="9">
    <source>
        <dbReference type="Proteomes" id="UP000256269"/>
    </source>
</evidence>
<name>A0A3E0H1J6_9PSEU</name>
<dbReference type="GO" id="GO:0004497">
    <property type="term" value="F:monooxygenase activity"/>
    <property type="evidence" value="ECO:0007669"/>
    <property type="project" value="UniProtKB-KW"/>
</dbReference>
<keyword evidence="3 7" id="KW-0479">Metal-binding</keyword>
<dbReference type="SUPFAM" id="SSF48264">
    <property type="entry name" value="Cytochrome P450"/>
    <property type="match status" value="1"/>
</dbReference>
<dbReference type="Gene3D" id="1.10.630.10">
    <property type="entry name" value="Cytochrome P450"/>
    <property type="match status" value="1"/>
</dbReference>
<comment type="similarity">
    <text evidence="1 7">Belongs to the cytochrome P450 family.</text>
</comment>
<dbReference type="FunFam" id="1.10.630.10:FF:000018">
    <property type="entry name" value="Cytochrome P450 monooxygenase"/>
    <property type="match status" value="1"/>
</dbReference>
<dbReference type="GO" id="GO:0020037">
    <property type="term" value="F:heme binding"/>
    <property type="evidence" value="ECO:0007669"/>
    <property type="project" value="InterPro"/>
</dbReference>
<evidence type="ECO:0000256" key="6">
    <source>
        <dbReference type="ARBA" id="ARBA00023033"/>
    </source>
</evidence>
<gene>
    <name evidence="8" type="ORF">BCF44_11794</name>
</gene>
<dbReference type="GO" id="GO:0016705">
    <property type="term" value="F:oxidoreductase activity, acting on paired donors, with incorporation or reduction of molecular oxygen"/>
    <property type="evidence" value="ECO:0007669"/>
    <property type="project" value="InterPro"/>
</dbReference>